<organism evidence="1 2">
    <name type="scientific">Actinoplanes philippinensis</name>
    <dbReference type="NCBI Taxonomy" id="35752"/>
    <lineage>
        <taxon>Bacteria</taxon>
        <taxon>Bacillati</taxon>
        <taxon>Actinomycetota</taxon>
        <taxon>Actinomycetes</taxon>
        <taxon>Micromonosporales</taxon>
        <taxon>Micromonosporaceae</taxon>
        <taxon>Actinoplanes</taxon>
    </lineage>
</organism>
<sequence>MNAARRHDRRTSSLADESASSHWAHSLCGLRLCAMLSSDLRYLDRMGLLRVFEDDGYQAEYSLLVLNDPAVEWPDEEPEIPHYRDRGDTPNGTFAGSGAGWIYVDAPGLDGHRVRLELHDEPPPAGELQFDEALETPYRSSSGTISLASVTSGPGDQVDLELGHAEWFRVRIALRREGLGERPGFHPGFRSHWLLQFWPDTAVAAPVWLARSEAVSSALLAQDLEAILRWTPQLPLQTSIPDLAKRLLVSEADVRDGLTAAEQSGLLHDEGKEPLRLTLGPAAGS</sequence>
<protein>
    <submittedName>
        <fullName evidence="1">Uncharacterized protein</fullName>
    </submittedName>
</protein>
<evidence type="ECO:0000313" key="2">
    <source>
        <dbReference type="Proteomes" id="UP000199645"/>
    </source>
</evidence>
<keyword evidence="2" id="KW-1185">Reference proteome</keyword>
<name>A0A1I2HJI9_9ACTN</name>
<evidence type="ECO:0000313" key="1">
    <source>
        <dbReference type="EMBL" id="SFF29027.1"/>
    </source>
</evidence>
<dbReference type="AlphaFoldDB" id="A0A1I2HJI9"/>
<accession>A0A1I2HJI9</accession>
<gene>
    <name evidence="1" type="ORF">SAMN05421541_108193</name>
</gene>
<dbReference type="Proteomes" id="UP000199645">
    <property type="component" value="Unassembled WGS sequence"/>
</dbReference>
<proteinExistence type="predicted"/>
<reference evidence="1 2" key="1">
    <citation type="submission" date="2016-10" db="EMBL/GenBank/DDBJ databases">
        <authorList>
            <person name="de Groot N.N."/>
        </authorList>
    </citation>
    <scope>NUCLEOTIDE SEQUENCE [LARGE SCALE GENOMIC DNA]</scope>
    <source>
        <strain evidence="1 2">DSM 43019</strain>
    </source>
</reference>
<dbReference type="EMBL" id="FONV01000008">
    <property type="protein sequence ID" value="SFF29027.1"/>
    <property type="molecule type" value="Genomic_DNA"/>
</dbReference>